<dbReference type="RefSeq" id="XP_034011787.1">
    <property type="nucleotide sequence ID" value="XM_034156307.1"/>
</dbReference>
<evidence type="ECO:0000313" key="13">
    <source>
        <dbReference type="Proteomes" id="UP000449547"/>
    </source>
</evidence>
<dbReference type="GO" id="GO:0000245">
    <property type="term" value="P:spliceosomal complex assembly"/>
    <property type="evidence" value="ECO:0007669"/>
    <property type="project" value="TreeGrafter"/>
</dbReference>
<dbReference type="EC" id="2.7.11.1" evidence="1"/>
<feature type="domain" description="Protein kinase" evidence="11">
    <location>
        <begin position="175"/>
        <end position="733"/>
    </location>
</feature>
<dbReference type="GeneID" id="54782185"/>
<dbReference type="GO" id="GO:0030447">
    <property type="term" value="P:filamentous growth"/>
    <property type="evidence" value="ECO:0007669"/>
    <property type="project" value="UniProtKB-ARBA"/>
</dbReference>
<dbReference type="PANTHER" id="PTHR47634:SF9">
    <property type="entry name" value="PROTEIN KINASE DOMAIN-CONTAINING PROTEIN-RELATED"/>
    <property type="match status" value="1"/>
</dbReference>
<dbReference type="Pfam" id="PF00069">
    <property type="entry name" value="Pkinase"/>
    <property type="match status" value="2"/>
</dbReference>
<feature type="region of interest" description="Disordered" evidence="10">
    <location>
        <begin position="453"/>
        <end position="486"/>
    </location>
</feature>
<name>A0A642USY1_DIURU</name>
<evidence type="ECO:0000256" key="5">
    <source>
        <dbReference type="ARBA" id="ARBA00022777"/>
    </source>
</evidence>
<dbReference type="PROSITE" id="PS50011">
    <property type="entry name" value="PROTEIN_KINASE_DOM"/>
    <property type="match status" value="1"/>
</dbReference>
<dbReference type="GO" id="GO:0005524">
    <property type="term" value="F:ATP binding"/>
    <property type="evidence" value="ECO:0007669"/>
    <property type="project" value="UniProtKB-UniRule"/>
</dbReference>
<dbReference type="Gene3D" id="1.10.510.10">
    <property type="entry name" value="Transferase(Phosphotransferase) domain 1"/>
    <property type="match status" value="1"/>
</dbReference>
<evidence type="ECO:0000256" key="3">
    <source>
        <dbReference type="ARBA" id="ARBA00022679"/>
    </source>
</evidence>
<dbReference type="AlphaFoldDB" id="A0A642USY1"/>
<keyword evidence="2" id="KW-0723">Serine/threonine-protein kinase</keyword>
<dbReference type="Gene3D" id="3.30.200.20">
    <property type="entry name" value="Phosphorylase Kinase, domain 1"/>
    <property type="match status" value="1"/>
</dbReference>
<evidence type="ECO:0000259" key="11">
    <source>
        <dbReference type="PROSITE" id="PS50011"/>
    </source>
</evidence>
<evidence type="ECO:0000256" key="8">
    <source>
        <dbReference type="ARBA" id="ARBA00048679"/>
    </source>
</evidence>
<organism evidence="12 13">
    <name type="scientific">Diutina rugosa</name>
    <name type="common">Yeast</name>
    <name type="synonym">Candida rugosa</name>
    <dbReference type="NCBI Taxonomy" id="5481"/>
    <lineage>
        <taxon>Eukaryota</taxon>
        <taxon>Fungi</taxon>
        <taxon>Dikarya</taxon>
        <taxon>Ascomycota</taxon>
        <taxon>Saccharomycotina</taxon>
        <taxon>Pichiomycetes</taxon>
        <taxon>Debaryomycetaceae</taxon>
        <taxon>Diutina</taxon>
    </lineage>
</organism>
<evidence type="ECO:0000256" key="9">
    <source>
        <dbReference type="PROSITE-ProRule" id="PRU10141"/>
    </source>
</evidence>
<dbReference type="GO" id="GO:0050684">
    <property type="term" value="P:regulation of mRNA processing"/>
    <property type="evidence" value="ECO:0007669"/>
    <property type="project" value="TreeGrafter"/>
</dbReference>
<dbReference type="FunFam" id="1.10.510.10:FF:000275">
    <property type="entry name" value="SRSF protein kinase 2 isoform X3"/>
    <property type="match status" value="1"/>
</dbReference>
<dbReference type="GO" id="GO:0004674">
    <property type="term" value="F:protein serine/threonine kinase activity"/>
    <property type="evidence" value="ECO:0007669"/>
    <property type="project" value="UniProtKB-KW"/>
</dbReference>
<proteinExistence type="predicted"/>
<keyword evidence="6 9" id="KW-0067">ATP-binding</keyword>
<dbReference type="PANTHER" id="PTHR47634">
    <property type="entry name" value="PROTEIN KINASE DOMAIN-CONTAINING PROTEIN-RELATED"/>
    <property type="match status" value="1"/>
</dbReference>
<dbReference type="EMBL" id="SWFT01000105">
    <property type="protein sequence ID" value="KAA8901164.1"/>
    <property type="molecule type" value="Genomic_DNA"/>
</dbReference>
<feature type="binding site" evidence="9">
    <location>
        <position position="209"/>
    </location>
    <ligand>
        <name>ATP</name>
        <dbReference type="ChEBI" id="CHEBI:30616"/>
    </ligand>
</feature>
<dbReference type="Proteomes" id="UP000449547">
    <property type="component" value="Unassembled WGS sequence"/>
</dbReference>
<keyword evidence="5" id="KW-0418">Kinase</keyword>
<dbReference type="InterPro" id="IPR017441">
    <property type="entry name" value="Protein_kinase_ATP_BS"/>
</dbReference>
<dbReference type="PROSITE" id="PS00108">
    <property type="entry name" value="PROTEIN_KINASE_ST"/>
    <property type="match status" value="1"/>
</dbReference>
<evidence type="ECO:0000256" key="4">
    <source>
        <dbReference type="ARBA" id="ARBA00022741"/>
    </source>
</evidence>
<dbReference type="VEuPathDB" id="FungiDB:DIURU_003534"/>
<dbReference type="InterPro" id="IPR008271">
    <property type="entry name" value="Ser/Thr_kinase_AS"/>
</dbReference>
<feature type="region of interest" description="Disordered" evidence="10">
    <location>
        <begin position="315"/>
        <end position="338"/>
    </location>
</feature>
<evidence type="ECO:0000256" key="6">
    <source>
        <dbReference type="ARBA" id="ARBA00022840"/>
    </source>
</evidence>
<dbReference type="InterPro" id="IPR011009">
    <property type="entry name" value="Kinase-like_dom_sf"/>
</dbReference>
<feature type="compositionally biased region" description="Low complexity" evidence="10">
    <location>
        <begin position="356"/>
        <end position="374"/>
    </location>
</feature>
<evidence type="ECO:0000256" key="2">
    <source>
        <dbReference type="ARBA" id="ARBA00022527"/>
    </source>
</evidence>
<protein>
    <recommendedName>
        <fullName evidence="1">non-specific serine/threonine protein kinase</fullName>
        <ecNumber evidence="1">2.7.11.1</ecNumber>
    </recommendedName>
</protein>
<comment type="catalytic activity">
    <reaction evidence="7">
        <text>L-threonyl-[protein] + ATP = O-phospho-L-threonyl-[protein] + ADP + H(+)</text>
        <dbReference type="Rhea" id="RHEA:46608"/>
        <dbReference type="Rhea" id="RHEA-COMP:11060"/>
        <dbReference type="Rhea" id="RHEA-COMP:11605"/>
        <dbReference type="ChEBI" id="CHEBI:15378"/>
        <dbReference type="ChEBI" id="CHEBI:30013"/>
        <dbReference type="ChEBI" id="CHEBI:30616"/>
        <dbReference type="ChEBI" id="CHEBI:61977"/>
        <dbReference type="ChEBI" id="CHEBI:456216"/>
        <dbReference type="EC" id="2.7.11.1"/>
    </reaction>
</comment>
<keyword evidence="3" id="KW-0808">Transferase</keyword>
<reference evidence="12 13" key="1">
    <citation type="submission" date="2019-07" db="EMBL/GenBank/DDBJ databases">
        <title>Genome assembly of two rare yeast pathogens: Diutina rugosa and Trichomonascus ciferrii.</title>
        <authorList>
            <person name="Mixao V."/>
            <person name="Saus E."/>
            <person name="Hansen A."/>
            <person name="Lass-Flor C."/>
            <person name="Gabaldon T."/>
        </authorList>
    </citation>
    <scope>NUCLEOTIDE SEQUENCE [LARGE SCALE GENOMIC DNA]</scope>
    <source>
        <strain evidence="12 13">CBS 613</strain>
    </source>
</reference>
<dbReference type="PROSITE" id="PS00107">
    <property type="entry name" value="PROTEIN_KINASE_ATP"/>
    <property type="match status" value="1"/>
</dbReference>
<comment type="caution">
    <text evidence="12">The sequence shown here is derived from an EMBL/GenBank/DDBJ whole genome shotgun (WGS) entry which is preliminary data.</text>
</comment>
<dbReference type="InterPro" id="IPR000719">
    <property type="entry name" value="Prot_kinase_dom"/>
</dbReference>
<dbReference type="GO" id="GO:0005737">
    <property type="term" value="C:cytoplasm"/>
    <property type="evidence" value="ECO:0007669"/>
    <property type="project" value="TreeGrafter"/>
</dbReference>
<evidence type="ECO:0000313" key="12">
    <source>
        <dbReference type="EMBL" id="KAA8901164.1"/>
    </source>
</evidence>
<dbReference type="OMA" id="HEGQRPP"/>
<keyword evidence="4 9" id="KW-0547">Nucleotide-binding</keyword>
<dbReference type="SUPFAM" id="SSF56112">
    <property type="entry name" value="Protein kinase-like (PK-like)"/>
    <property type="match status" value="1"/>
</dbReference>
<feature type="region of interest" description="Disordered" evidence="10">
    <location>
        <begin position="350"/>
        <end position="379"/>
    </location>
</feature>
<dbReference type="OrthoDB" id="5979581at2759"/>
<sequence>MLVVNGRDEPAPDRRRFSMMGIFRRFSGNVPQQPAPQPPLASDPSQLTVVESNGSNGPEGYYPEFVTECVSLQNSEMTMEDDLAVGVKQNLLGMLKKRRSSTVIVHQDDSSDEYSDDDIEHDPTMDPVAWLSDSDSDINYDPKNEESVHEYKYGGYHPVSKGEVYFSEHYPSRQYVILRKLGWGHFSTVWLAKVIDEDEEPLEDYVAIKFVKSNKNYKEAAEDEIRLLKTLQNPKRYGDHLTDEHLAYFDKYGNDDDDAPEDHPGYAHMMKLLDDFTVTGPHGNHICMVFELLGENILHLIYKYKHINLQLQQSPPRIDDEPNGQQCQGNFKFGKWDPLKKSTKSMLSLGLRSPKKASSQSSTTSSIDSAGSPSLVGSSDQTSLHTALQHFKRTAGGLPLPLVKQIVQQLLQAINYMHHCGVIHTDLKPENILVEIKGINDFLKELEHSKLQEYQRKRSDSAVSTRKSRQRSVNRHNSVGSSSEYGSYRLSKNSMTACGSCPVRCSKPLSRSASSTGQSVTFKDFSFGSASAGPNSTQSSSLYNSPSNTMGSSWDLPGEGDLISVKIADLGNGTFAHKHFTNSIQTRQYRSPEVILRYKTWGASTDLWSLGCIIFELITGDYLFDPHEGKFYDKDEDHLAQVIELLGEYPSDQYLLDCKYTSKYFKIDPHSQQTALKHIDNLKFWGLEDVFVEKYKFERDDEVKMMSDFISKCLKLNLEERYDCSSLLNHPWLTGVDSKCVNHWQDIPGYTGTY</sequence>
<dbReference type="InterPro" id="IPR051334">
    <property type="entry name" value="SRPK"/>
</dbReference>
<evidence type="ECO:0000256" key="1">
    <source>
        <dbReference type="ARBA" id="ARBA00012513"/>
    </source>
</evidence>
<feature type="compositionally biased region" description="Polar residues" evidence="10">
    <location>
        <begin position="475"/>
        <end position="486"/>
    </location>
</feature>
<evidence type="ECO:0000256" key="10">
    <source>
        <dbReference type="SAM" id="MobiDB-lite"/>
    </source>
</evidence>
<keyword evidence="13" id="KW-1185">Reference proteome</keyword>
<dbReference type="SMART" id="SM00220">
    <property type="entry name" value="S_TKc"/>
    <property type="match status" value="1"/>
</dbReference>
<comment type="catalytic activity">
    <reaction evidence="8">
        <text>L-seryl-[protein] + ATP = O-phospho-L-seryl-[protein] + ADP + H(+)</text>
        <dbReference type="Rhea" id="RHEA:17989"/>
        <dbReference type="Rhea" id="RHEA-COMP:9863"/>
        <dbReference type="Rhea" id="RHEA-COMP:11604"/>
        <dbReference type="ChEBI" id="CHEBI:15378"/>
        <dbReference type="ChEBI" id="CHEBI:29999"/>
        <dbReference type="ChEBI" id="CHEBI:30616"/>
        <dbReference type="ChEBI" id="CHEBI:83421"/>
        <dbReference type="ChEBI" id="CHEBI:456216"/>
        <dbReference type="EC" id="2.7.11.1"/>
    </reaction>
</comment>
<evidence type="ECO:0000256" key="7">
    <source>
        <dbReference type="ARBA" id="ARBA00047899"/>
    </source>
</evidence>
<gene>
    <name evidence="12" type="ORF">DIURU_003534</name>
</gene>
<accession>A0A642USY1</accession>
<dbReference type="GO" id="GO:0005634">
    <property type="term" value="C:nucleus"/>
    <property type="evidence" value="ECO:0007669"/>
    <property type="project" value="TreeGrafter"/>
</dbReference>